<sequence length="334" mass="37182">MQGRPSVTVAPSRWTAESPELAAAMRAEERLTGARSAGGFRALTVRLSRYGLAREELARRFDARPVNVAARFLDHLHALVDAHPKPTWETVVGADIAPPGSRGAIKLGEYVERAWQLATPELRAELSAEAGPVLLHDAAVLARYRAMDRLYELADAARGGAAGVWLLCPMEDPALLPKLDVWREVEMTAPQGLPEADVAQARQWCHQRVPDRFRDQVRIECEEAARHLTIVECRAPWRADIGSEWTRLPVARLRYTRNTGTWTLYYRDRNLRFHRYDLTRPQAPWRNYSTNSIGTPQRSSGADCSDQSTAPGGTTQAVPLRMLPDPAPAGSCFS</sequence>
<evidence type="ECO:0000256" key="1">
    <source>
        <dbReference type="SAM" id="MobiDB-lite"/>
    </source>
</evidence>
<dbReference type="Proteomes" id="UP000631553">
    <property type="component" value="Unassembled WGS sequence"/>
</dbReference>
<feature type="region of interest" description="Disordered" evidence="1">
    <location>
        <begin position="285"/>
        <end position="334"/>
    </location>
</feature>
<gene>
    <name evidence="2" type="ORF">HDA35_005614</name>
</gene>
<proteinExistence type="predicted"/>
<comment type="caution">
    <text evidence="2">The sequence shown here is derived from an EMBL/GenBank/DDBJ whole genome shotgun (WGS) entry which is preliminary data.</text>
</comment>
<name>A0ABX2RUP6_9ACTN</name>
<organism evidence="2 3">
    <name type="scientific">Micromonospora purpureochromogenes</name>
    <dbReference type="NCBI Taxonomy" id="47872"/>
    <lineage>
        <taxon>Bacteria</taxon>
        <taxon>Bacillati</taxon>
        <taxon>Actinomycetota</taxon>
        <taxon>Actinomycetes</taxon>
        <taxon>Micromonosporales</taxon>
        <taxon>Micromonosporaceae</taxon>
        <taxon>Micromonospora</taxon>
    </lineage>
</organism>
<evidence type="ECO:0000313" key="2">
    <source>
        <dbReference type="EMBL" id="NYF59783.1"/>
    </source>
</evidence>
<evidence type="ECO:0008006" key="4">
    <source>
        <dbReference type="Google" id="ProtNLM"/>
    </source>
</evidence>
<dbReference type="EMBL" id="JACCCQ010000001">
    <property type="protein sequence ID" value="NYF59783.1"/>
    <property type="molecule type" value="Genomic_DNA"/>
</dbReference>
<dbReference type="Pfam" id="PF11225">
    <property type="entry name" value="DUF3024"/>
    <property type="match status" value="1"/>
</dbReference>
<dbReference type="InterPro" id="IPR021388">
    <property type="entry name" value="DUF3024"/>
</dbReference>
<accession>A0ABX2RUP6</accession>
<protein>
    <recommendedName>
        <fullName evidence="4">DUF5753 domain-containing protein</fullName>
    </recommendedName>
</protein>
<keyword evidence="3" id="KW-1185">Reference proteome</keyword>
<reference evidence="2 3" key="1">
    <citation type="submission" date="2020-07" db="EMBL/GenBank/DDBJ databases">
        <title>Sequencing the genomes of 1000 actinobacteria strains.</title>
        <authorList>
            <person name="Klenk H.-P."/>
        </authorList>
    </citation>
    <scope>NUCLEOTIDE SEQUENCE [LARGE SCALE GENOMIC DNA]</scope>
    <source>
        <strain evidence="2 3">DSM 43814</strain>
    </source>
</reference>
<evidence type="ECO:0000313" key="3">
    <source>
        <dbReference type="Proteomes" id="UP000631553"/>
    </source>
</evidence>
<feature type="compositionally biased region" description="Polar residues" evidence="1">
    <location>
        <begin position="287"/>
        <end position="317"/>
    </location>
</feature>